<feature type="transmembrane region" description="Helical" evidence="7">
    <location>
        <begin position="67"/>
        <end position="92"/>
    </location>
</feature>
<dbReference type="EMBL" id="BAAANO010000026">
    <property type="protein sequence ID" value="GAA2012643.1"/>
    <property type="molecule type" value="Genomic_DNA"/>
</dbReference>
<comment type="caution">
    <text evidence="9">The sequence shown here is derived from an EMBL/GenBank/DDBJ whole genome shotgun (WGS) entry which is preliminary data.</text>
</comment>
<evidence type="ECO:0000259" key="8">
    <source>
        <dbReference type="Pfam" id="PF05425"/>
    </source>
</evidence>
<dbReference type="InterPro" id="IPR019108">
    <property type="entry name" value="Caa3_assmbl_CtaG-rel"/>
</dbReference>
<proteinExistence type="predicted"/>
<dbReference type="InterPro" id="IPR008457">
    <property type="entry name" value="Cu-R_CopD_dom"/>
</dbReference>
<feature type="transmembrane region" description="Helical" evidence="7">
    <location>
        <begin position="620"/>
        <end position="644"/>
    </location>
</feature>
<keyword evidence="4 7" id="KW-1133">Transmembrane helix</keyword>
<sequence length="674" mass="70865">MPPDSECAPMGSAPTETPAGTGRWRSAVWLVAAFAVAVAAVVVSAAFSGAAAERVALDPGAFVRWALPIALTVHHLALAVVVGCLIFAATILPPGDNESAPGPSSPHPAFARVRAVAAGVSLVWVGSAVVVLVLTYANLAGQPVSDNAEFASQLAYFLTDLLVGQAWGAITLIAFLVCNLTFLVRSTTGLAATALLALATIIPISLIGHAAGSDDHFAGVGALAVHWIGVLVWVGGVAALAVVAPIFASKRGAHQAKTVLSRFSALAGVAFFLVLTSGVLNSVLRLGGWEGLLSRYGQLILIKLAATLLLGAIGLAHRSWAIAQVGRKPGGQTAWRLVIAEVLIMAGIIGVTGALGRTAPPVPREPEPAITPAEILTGYLLPPDLTWFRWFTEWRWDWLWVAFAVTAAVVYFRGVRKARAAGHRWAWQSTASWLAGLLVLVYVTCAAPTIYGMVLISVHTVMLLAITVIIPLLLALGAPLDLLALTVQRRTDGSRGPHEWLHAAAAGPAVRSPLLSGAVVAVSLGLLYYTPLLRLALDFWIADQMANLYFLLIGFWFMTTVTRPRTAARTLSRRTVAVAGLAGVLLLWATVLAFGVTPVLEVDWFGNLARTWGPSIAADQQHAGTSVLLAGVTPLVILLTTLLLHRPRPTPAGTAGAFQPSSTASRRPDRTDHP</sequence>
<feature type="transmembrane region" description="Helical" evidence="7">
    <location>
        <begin position="508"/>
        <end position="528"/>
    </location>
</feature>
<keyword evidence="3 7" id="KW-0812">Transmembrane</keyword>
<feature type="transmembrane region" description="Helical" evidence="7">
    <location>
        <begin position="224"/>
        <end position="247"/>
    </location>
</feature>
<feature type="transmembrane region" description="Helical" evidence="7">
    <location>
        <begin position="462"/>
        <end position="487"/>
    </location>
</feature>
<feature type="transmembrane region" description="Helical" evidence="7">
    <location>
        <begin position="27"/>
        <end position="47"/>
    </location>
</feature>
<dbReference type="InterPro" id="IPR032694">
    <property type="entry name" value="CopC/D"/>
</dbReference>
<evidence type="ECO:0000256" key="1">
    <source>
        <dbReference type="ARBA" id="ARBA00004651"/>
    </source>
</evidence>
<feature type="domain" description="Copper resistance protein D" evidence="8">
    <location>
        <begin position="259"/>
        <end position="355"/>
    </location>
</feature>
<name>A0ABN2TL60_9MICO</name>
<evidence type="ECO:0000256" key="2">
    <source>
        <dbReference type="ARBA" id="ARBA00022475"/>
    </source>
</evidence>
<accession>A0ABN2TL60</accession>
<feature type="transmembrane region" description="Helical" evidence="7">
    <location>
        <begin position="113"/>
        <end position="134"/>
    </location>
</feature>
<feature type="region of interest" description="Disordered" evidence="6">
    <location>
        <begin position="1"/>
        <end position="20"/>
    </location>
</feature>
<dbReference type="Proteomes" id="UP001500755">
    <property type="component" value="Unassembled WGS sequence"/>
</dbReference>
<gene>
    <name evidence="9" type="ORF">GCM10009755_25240</name>
</gene>
<evidence type="ECO:0000256" key="4">
    <source>
        <dbReference type="ARBA" id="ARBA00022989"/>
    </source>
</evidence>
<feature type="transmembrane region" description="Helical" evidence="7">
    <location>
        <begin position="576"/>
        <end position="600"/>
    </location>
</feature>
<feature type="transmembrane region" description="Helical" evidence="7">
    <location>
        <begin position="154"/>
        <end position="178"/>
    </location>
</feature>
<evidence type="ECO:0000313" key="10">
    <source>
        <dbReference type="Proteomes" id="UP001500755"/>
    </source>
</evidence>
<dbReference type="Pfam" id="PF09678">
    <property type="entry name" value="Caa3_CtaG"/>
    <property type="match status" value="1"/>
</dbReference>
<evidence type="ECO:0000313" key="9">
    <source>
        <dbReference type="EMBL" id="GAA2012643.1"/>
    </source>
</evidence>
<reference evidence="9 10" key="1">
    <citation type="journal article" date="2019" name="Int. J. Syst. Evol. Microbiol.">
        <title>The Global Catalogue of Microorganisms (GCM) 10K type strain sequencing project: providing services to taxonomists for standard genome sequencing and annotation.</title>
        <authorList>
            <consortium name="The Broad Institute Genomics Platform"/>
            <consortium name="The Broad Institute Genome Sequencing Center for Infectious Disease"/>
            <person name="Wu L."/>
            <person name="Ma J."/>
        </authorList>
    </citation>
    <scope>NUCLEOTIDE SEQUENCE [LARGE SCALE GENOMIC DNA]</scope>
    <source>
        <strain evidence="9 10">JCM 14546</strain>
    </source>
</reference>
<evidence type="ECO:0000256" key="7">
    <source>
        <dbReference type="SAM" id="Phobius"/>
    </source>
</evidence>
<feature type="transmembrane region" description="Helical" evidence="7">
    <location>
        <begin position="337"/>
        <end position="356"/>
    </location>
</feature>
<dbReference type="PANTHER" id="PTHR34820:SF4">
    <property type="entry name" value="INNER MEMBRANE PROTEIN YEBZ"/>
    <property type="match status" value="1"/>
</dbReference>
<evidence type="ECO:0000256" key="6">
    <source>
        <dbReference type="SAM" id="MobiDB-lite"/>
    </source>
</evidence>
<feature type="transmembrane region" description="Helical" evidence="7">
    <location>
        <begin position="259"/>
        <end position="284"/>
    </location>
</feature>
<feature type="transmembrane region" description="Helical" evidence="7">
    <location>
        <begin position="190"/>
        <end position="212"/>
    </location>
</feature>
<keyword evidence="10" id="KW-1185">Reference proteome</keyword>
<feature type="transmembrane region" description="Helical" evidence="7">
    <location>
        <begin position="433"/>
        <end position="456"/>
    </location>
</feature>
<keyword evidence="5 7" id="KW-0472">Membrane</keyword>
<evidence type="ECO:0000256" key="3">
    <source>
        <dbReference type="ARBA" id="ARBA00022692"/>
    </source>
</evidence>
<feature type="transmembrane region" description="Helical" evidence="7">
    <location>
        <begin position="548"/>
        <end position="564"/>
    </location>
</feature>
<evidence type="ECO:0000256" key="5">
    <source>
        <dbReference type="ARBA" id="ARBA00023136"/>
    </source>
</evidence>
<dbReference type="PANTHER" id="PTHR34820">
    <property type="entry name" value="INNER MEMBRANE PROTEIN YEBZ"/>
    <property type="match status" value="1"/>
</dbReference>
<feature type="transmembrane region" description="Helical" evidence="7">
    <location>
        <begin position="296"/>
        <end position="316"/>
    </location>
</feature>
<protein>
    <recommendedName>
        <fullName evidence="8">Copper resistance protein D domain-containing protein</fullName>
    </recommendedName>
</protein>
<feature type="transmembrane region" description="Helical" evidence="7">
    <location>
        <begin position="394"/>
        <end position="412"/>
    </location>
</feature>
<organism evidence="9 10">
    <name type="scientific">Brevibacterium samyangense</name>
    <dbReference type="NCBI Taxonomy" id="366888"/>
    <lineage>
        <taxon>Bacteria</taxon>
        <taxon>Bacillati</taxon>
        <taxon>Actinomycetota</taxon>
        <taxon>Actinomycetes</taxon>
        <taxon>Micrococcales</taxon>
        <taxon>Brevibacteriaceae</taxon>
        <taxon>Brevibacterium</taxon>
    </lineage>
</organism>
<keyword evidence="2" id="KW-1003">Cell membrane</keyword>
<comment type="subcellular location">
    <subcellularLocation>
        <location evidence="1">Cell membrane</location>
        <topology evidence="1">Multi-pass membrane protein</topology>
    </subcellularLocation>
</comment>
<dbReference type="Pfam" id="PF05425">
    <property type="entry name" value="CopD"/>
    <property type="match status" value="1"/>
</dbReference>
<feature type="region of interest" description="Disordered" evidence="6">
    <location>
        <begin position="650"/>
        <end position="674"/>
    </location>
</feature>